<name>A0A1F8BD25_9BACT</name>
<proteinExistence type="inferred from homology"/>
<feature type="domain" description="Glycosyl transferase family 1" evidence="4">
    <location>
        <begin position="165"/>
        <end position="306"/>
    </location>
</feature>
<protein>
    <recommendedName>
        <fullName evidence="4">Glycosyl transferase family 1 domain-containing protein</fullName>
    </recommendedName>
</protein>
<evidence type="ECO:0000256" key="2">
    <source>
        <dbReference type="ARBA" id="ARBA00022676"/>
    </source>
</evidence>
<gene>
    <name evidence="5" type="ORF">A2961_02660</name>
</gene>
<organism evidence="5 6">
    <name type="scientific">Candidatus Woesebacteria bacterium RIFCSPLOWO2_01_FULL_39_21</name>
    <dbReference type="NCBI Taxonomy" id="1802519"/>
    <lineage>
        <taxon>Bacteria</taxon>
        <taxon>Candidatus Woeseibacteriota</taxon>
    </lineage>
</organism>
<comment type="similarity">
    <text evidence="1">Belongs to the glycosyltransferase group 1 family. Glycosyltransferase 4 subfamily.</text>
</comment>
<dbReference type="EMBL" id="MGHF01000030">
    <property type="protein sequence ID" value="OGM61942.1"/>
    <property type="molecule type" value="Genomic_DNA"/>
</dbReference>
<dbReference type="Pfam" id="PF00534">
    <property type="entry name" value="Glycos_transf_1"/>
    <property type="match status" value="1"/>
</dbReference>
<dbReference type="SUPFAM" id="SSF53756">
    <property type="entry name" value="UDP-Glycosyltransferase/glycogen phosphorylase"/>
    <property type="match status" value="1"/>
</dbReference>
<reference evidence="5 6" key="1">
    <citation type="journal article" date="2016" name="Nat. Commun.">
        <title>Thousands of microbial genomes shed light on interconnected biogeochemical processes in an aquifer system.</title>
        <authorList>
            <person name="Anantharaman K."/>
            <person name="Brown C.T."/>
            <person name="Hug L.A."/>
            <person name="Sharon I."/>
            <person name="Castelle C.J."/>
            <person name="Probst A.J."/>
            <person name="Thomas B.C."/>
            <person name="Singh A."/>
            <person name="Wilkins M.J."/>
            <person name="Karaoz U."/>
            <person name="Brodie E.L."/>
            <person name="Williams K.H."/>
            <person name="Hubbard S.S."/>
            <person name="Banfield J.F."/>
        </authorList>
    </citation>
    <scope>NUCLEOTIDE SEQUENCE [LARGE SCALE GENOMIC DNA]</scope>
</reference>
<dbReference type="PANTHER" id="PTHR12526">
    <property type="entry name" value="GLYCOSYLTRANSFERASE"/>
    <property type="match status" value="1"/>
</dbReference>
<accession>A0A1F8BD25</accession>
<sequence length="338" mass="38340">MKIVFLNIYQGAQERGSENFITEVTKRLSQNHKVDIFQGNRKLKKRWPFLWMFFIDPPGLSVLLWTIKLIPKLIKEKYDIIIPLNGGWQSAIIRIITWILGSKMVISGHSGIGWDDINNLWCFPDCFVTLSSRARDWAKGVNPLVKTIVIPDGVDLGKFTPYGEKAKLNLEKPVVLAVAALEKGKRLDLAIKAVSKLTNGSLLILGGGYLEEEIKMKGSEFLGKRFLMKEVPYKEIPKYYRAVDVFTLPSWSREAFGMVYLEAMASGLPVVATNDYLRREIVGDAGILVDPIIVEDYTKALEKCADTDWGNKPRSQAEKFGWDKVSRMYEDLFLKLTA</sequence>
<dbReference type="InterPro" id="IPR001296">
    <property type="entry name" value="Glyco_trans_1"/>
</dbReference>
<dbReference type="AlphaFoldDB" id="A0A1F8BD25"/>
<dbReference type="GO" id="GO:0016757">
    <property type="term" value="F:glycosyltransferase activity"/>
    <property type="evidence" value="ECO:0007669"/>
    <property type="project" value="UniProtKB-KW"/>
</dbReference>
<evidence type="ECO:0000256" key="3">
    <source>
        <dbReference type="ARBA" id="ARBA00022679"/>
    </source>
</evidence>
<keyword evidence="2" id="KW-0328">Glycosyltransferase</keyword>
<dbReference type="Proteomes" id="UP000177082">
    <property type="component" value="Unassembled WGS sequence"/>
</dbReference>
<evidence type="ECO:0000313" key="5">
    <source>
        <dbReference type="EMBL" id="OGM61942.1"/>
    </source>
</evidence>
<evidence type="ECO:0000259" key="4">
    <source>
        <dbReference type="Pfam" id="PF00534"/>
    </source>
</evidence>
<comment type="caution">
    <text evidence="5">The sequence shown here is derived from an EMBL/GenBank/DDBJ whole genome shotgun (WGS) entry which is preliminary data.</text>
</comment>
<dbReference type="STRING" id="1802519.A2961_02660"/>
<dbReference type="PANTHER" id="PTHR12526:SF640">
    <property type="entry name" value="COLANIC ACID BIOSYNTHESIS GLYCOSYLTRANSFERASE WCAL-RELATED"/>
    <property type="match status" value="1"/>
</dbReference>
<evidence type="ECO:0000313" key="6">
    <source>
        <dbReference type="Proteomes" id="UP000177082"/>
    </source>
</evidence>
<keyword evidence="3" id="KW-0808">Transferase</keyword>
<evidence type="ECO:0000256" key="1">
    <source>
        <dbReference type="ARBA" id="ARBA00009481"/>
    </source>
</evidence>
<dbReference type="Gene3D" id="3.40.50.2000">
    <property type="entry name" value="Glycogen Phosphorylase B"/>
    <property type="match status" value="2"/>
</dbReference>